<feature type="transmembrane region" description="Helical" evidence="1">
    <location>
        <begin position="7"/>
        <end position="26"/>
    </location>
</feature>
<keyword evidence="1" id="KW-0472">Membrane</keyword>
<protein>
    <submittedName>
        <fullName evidence="2">Uncharacterized protein</fullName>
    </submittedName>
</protein>
<sequence>MTRKTKIFLYIMLAVGAALMITGVLLEQVTK</sequence>
<organism evidence="2 3">
    <name type="scientific">Anaerohalosphaera lusitana</name>
    <dbReference type="NCBI Taxonomy" id="1936003"/>
    <lineage>
        <taxon>Bacteria</taxon>
        <taxon>Pseudomonadati</taxon>
        <taxon>Planctomycetota</taxon>
        <taxon>Phycisphaerae</taxon>
        <taxon>Sedimentisphaerales</taxon>
        <taxon>Anaerohalosphaeraceae</taxon>
        <taxon>Anaerohalosphaera</taxon>
    </lineage>
</organism>
<reference evidence="3" key="1">
    <citation type="submission" date="2017-02" db="EMBL/GenBank/DDBJ databases">
        <title>Comparative genomics and description of representatives of a novel lineage of planctomycetes thriving in anoxic sediments.</title>
        <authorList>
            <person name="Spring S."/>
            <person name="Bunk B."/>
            <person name="Sproer C."/>
        </authorList>
    </citation>
    <scope>NUCLEOTIDE SEQUENCE [LARGE SCALE GENOMIC DNA]</scope>
    <source>
        <strain evidence="3">ST-NAGAB-D1</strain>
    </source>
</reference>
<keyword evidence="1" id="KW-1133">Transmembrane helix</keyword>
<dbReference type="Proteomes" id="UP000189674">
    <property type="component" value="Chromosome"/>
</dbReference>
<evidence type="ECO:0000313" key="3">
    <source>
        <dbReference type="Proteomes" id="UP000189674"/>
    </source>
</evidence>
<accession>A0A1U9NIQ1</accession>
<evidence type="ECO:0000313" key="2">
    <source>
        <dbReference type="EMBL" id="AQT67812.1"/>
    </source>
</evidence>
<dbReference type="EMBL" id="CP019791">
    <property type="protein sequence ID" value="AQT67812.1"/>
    <property type="molecule type" value="Genomic_DNA"/>
</dbReference>
<keyword evidence="3" id="KW-1185">Reference proteome</keyword>
<keyword evidence="1" id="KW-0812">Transmembrane</keyword>
<name>A0A1U9NIQ1_9BACT</name>
<gene>
    <name evidence="2" type="ORF">STSP2_00962</name>
</gene>
<proteinExistence type="predicted"/>
<dbReference type="KEGG" id="alus:STSP2_00962"/>
<evidence type="ECO:0000256" key="1">
    <source>
        <dbReference type="SAM" id="Phobius"/>
    </source>
</evidence>
<dbReference type="AlphaFoldDB" id="A0A1U9NIQ1"/>